<reference evidence="2 3" key="1">
    <citation type="submission" date="2018-11" db="EMBL/GenBank/DDBJ databases">
        <title>Sequencing the genomes of 1000 actinobacteria strains.</title>
        <authorList>
            <person name="Klenk H.-P."/>
        </authorList>
    </citation>
    <scope>NUCLEOTIDE SEQUENCE [LARGE SCALE GENOMIC DNA]</scope>
    <source>
        <strain evidence="2 3">DSM 13521</strain>
    </source>
</reference>
<comment type="similarity">
    <text evidence="1">Belongs to the cycloisomerase 2 family.</text>
</comment>
<sequence>MTSSERAAIVRPDTRVAVVGGYTEPEADPGRVGVELWTHDARDRAWRRVAETVASQPSWLVDLGDGRLLAVGEGDPSTLGLVRVASDGGAPSLELDDVLALSGVAACHAAVAGRFAVVAHYGSGSVSSVRLDPAGRPTEEVDHLAFSGSGPDAERQEAPHAHQVVVDGEEVLVADLGSDRVHRLGLDGDGRLRTRHDPIELPAGFGPRHVVRTGELLVVAGELSNELWLGRVAGPDVEPLDVAPLDPPGADGAAYPSALRVDADGLLWTGVRGPDTVAVHRIAGDRLVAVASAPTGGRWPRDVVVDGEEVWVTNQLSQDVTVLDRAAVLAGAGAAVRTRLASAAPTAVVLVGRGARPSTSSAG</sequence>
<dbReference type="InterPro" id="IPR050282">
    <property type="entry name" value="Cycloisomerase_2"/>
</dbReference>
<dbReference type="InterPro" id="IPR015943">
    <property type="entry name" value="WD40/YVTN_repeat-like_dom_sf"/>
</dbReference>
<accession>A0A3N2D1U9</accession>
<organism evidence="2 3">
    <name type="scientific">Salana multivorans</name>
    <dbReference type="NCBI Taxonomy" id="120377"/>
    <lineage>
        <taxon>Bacteria</taxon>
        <taxon>Bacillati</taxon>
        <taxon>Actinomycetota</taxon>
        <taxon>Actinomycetes</taxon>
        <taxon>Micrococcales</taxon>
        <taxon>Beutenbergiaceae</taxon>
        <taxon>Salana</taxon>
    </lineage>
</organism>
<dbReference type="InterPro" id="IPR019405">
    <property type="entry name" value="Lactonase_7-beta_prop"/>
</dbReference>
<dbReference type="RefSeq" id="WP_170169523.1">
    <property type="nucleotide sequence ID" value="NZ_RKHQ01000002.1"/>
</dbReference>
<dbReference type="PANTHER" id="PTHR30344:SF1">
    <property type="entry name" value="6-PHOSPHOGLUCONOLACTONASE"/>
    <property type="match status" value="1"/>
</dbReference>
<evidence type="ECO:0000256" key="1">
    <source>
        <dbReference type="ARBA" id="ARBA00005564"/>
    </source>
</evidence>
<comment type="caution">
    <text evidence="2">The sequence shown here is derived from an EMBL/GenBank/DDBJ whole genome shotgun (WGS) entry which is preliminary data.</text>
</comment>
<dbReference type="SUPFAM" id="SSF75011">
    <property type="entry name" value="3-carboxy-cis,cis-mucoante lactonizing enzyme"/>
    <property type="match status" value="1"/>
</dbReference>
<keyword evidence="3" id="KW-1185">Reference proteome</keyword>
<dbReference type="AlphaFoldDB" id="A0A3N2D1U9"/>
<keyword evidence="2" id="KW-0413">Isomerase</keyword>
<gene>
    <name evidence="2" type="ORF">EDD28_3153</name>
</gene>
<dbReference type="EMBL" id="RKHQ01000002">
    <property type="protein sequence ID" value="ROR93731.1"/>
    <property type="molecule type" value="Genomic_DNA"/>
</dbReference>
<dbReference type="Pfam" id="PF10282">
    <property type="entry name" value="Lactonase"/>
    <property type="match status" value="1"/>
</dbReference>
<dbReference type="GO" id="GO:0017057">
    <property type="term" value="F:6-phosphogluconolactonase activity"/>
    <property type="evidence" value="ECO:0007669"/>
    <property type="project" value="TreeGrafter"/>
</dbReference>
<dbReference type="PANTHER" id="PTHR30344">
    <property type="entry name" value="6-PHOSPHOGLUCONOLACTONASE-RELATED"/>
    <property type="match status" value="1"/>
</dbReference>
<evidence type="ECO:0000313" key="2">
    <source>
        <dbReference type="EMBL" id="ROR93731.1"/>
    </source>
</evidence>
<dbReference type="GO" id="GO:0016853">
    <property type="term" value="F:isomerase activity"/>
    <property type="evidence" value="ECO:0007669"/>
    <property type="project" value="UniProtKB-KW"/>
</dbReference>
<evidence type="ECO:0000313" key="3">
    <source>
        <dbReference type="Proteomes" id="UP000275356"/>
    </source>
</evidence>
<proteinExistence type="inferred from homology"/>
<protein>
    <submittedName>
        <fullName evidence="2">6-phosphogluconolactonase (Cycloisomerase 2 family)</fullName>
    </submittedName>
</protein>
<dbReference type="Gene3D" id="2.130.10.10">
    <property type="entry name" value="YVTN repeat-like/Quinoprotein amine dehydrogenase"/>
    <property type="match status" value="1"/>
</dbReference>
<name>A0A3N2D1U9_9MICO</name>
<dbReference type="Proteomes" id="UP000275356">
    <property type="component" value="Unassembled WGS sequence"/>
</dbReference>